<dbReference type="GO" id="GO:0008641">
    <property type="term" value="F:ubiquitin-like modifier activating enzyme activity"/>
    <property type="evidence" value="ECO:0007669"/>
    <property type="project" value="InterPro"/>
</dbReference>
<dbReference type="Pfam" id="PF00899">
    <property type="entry name" value="ThiF"/>
    <property type="match status" value="1"/>
</dbReference>
<dbReference type="AlphaFoldDB" id="A0A1M6FUB9"/>
<dbReference type="GO" id="GO:0016779">
    <property type="term" value="F:nucleotidyltransferase activity"/>
    <property type="evidence" value="ECO:0007669"/>
    <property type="project" value="UniProtKB-KW"/>
</dbReference>
<dbReference type="NCBIfam" id="NF006395">
    <property type="entry name" value="PRK08644.1"/>
    <property type="match status" value="1"/>
</dbReference>
<dbReference type="GO" id="GO:0061503">
    <property type="term" value="F:tRNA threonylcarbamoyladenosine dehydratase"/>
    <property type="evidence" value="ECO:0007669"/>
    <property type="project" value="TreeGrafter"/>
</dbReference>
<dbReference type="NCBIfam" id="TIGR02354">
    <property type="entry name" value="thiF_fam2"/>
    <property type="match status" value="1"/>
</dbReference>
<organism evidence="2 3">
    <name type="scientific">Pseudobutyrivibrio xylanivorans DSM 14809</name>
    <dbReference type="NCBI Taxonomy" id="1123012"/>
    <lineage>
        <taxon>Bacteria</taxon>
        <taxon>Bacillati</taxon>
        <taxon>Bacillota</taxon>
        <taxon>Clostridia</taxon>
        <taxon>Lachnospirales</taxon>
        <taxon>Lachnospiraceae</taxon>
        <taxon>Pseudobutyrivibrio</taxon>
    </lineage>
</organism>
<dbReference type="InterPro" id="IPR035985">
    <property type="entry name" value="Ubiquitin-activating_enz"/>
</dbReference>
<dbReference type="SUPFAM" id="SSF69572">
    <property type="entry name" value="Activating enzymes of the ubiquitin-like proteins"/>
    <property type="match status" value="1"/>
</dbReference>
<dbReference type="PANTHER" id="PTHR43267:SF3">
    <property type="entry name" value="THIF PROTEIN"/>
    <property type="match status" value="1"/>
</dbReference>
<evidence type="ECO:0000313" key="3">
    <source>
        <dbReference type="Proteomes" id="UP000184185"/>
    </source>
</evidence>
<reference evidence="2 3" key="1">
    <citation type="submission" date="2016-11" db="EMBL/GenBank/DDBJ databases">
        <authorList>
            <person name="Jaros S."/>
            <person name="Januszkiewicz K."/>
            <person name="Wedrychowicz H."/>
        </authorList>
    </citation>
    <scope>NUCLEOTIDE SEQUENCE [LARGE SCALE GENOMIC DNA]</scope>
    <source>
        <strain evidence="2 3">DSM 14809</strain>
    </source>
</reference>
<dbReference type="OrthoDB" id="9804286at2"/>
<feature type="domain" description="THIF-type NAD/FAD binding fold" evidence="1">
    <location>
        <begin position="14"/>
        <end position="207"/>
    </location>
</feature>
<accession>A0A1M6FUB9</accession>
<keyword evidence="2" id="KW-0808">Transferase</keyword>
<keyword evidence="3" id="KW-1185">Reference proteome</keyword>
<keyword evidence="2" id="KW-0548">Nucleotidyltransferase</keyword>
<name>A0A1M6FUB9_PSEXY</name>
<dbReference type="RefSeq" id="WP_072915545.1">
    <property type="nucleotide sequence ID" value="NZ_FQYQ01000008.1"/>
</dbReference>
<dbReference type="Proteomes" id="UP000184185">
    <property type="component" value="Unassembled WGS sequence"/>
</dbReference>
<evidence type="ECO:0000259" key="1">
    <source>
        <dbReference type="Pfam" id="PF00899"/>
    </source>
</evidence>
<dbReference type="GO" id="GO:0061504">
    <property type="term" value="P:cyclic threonylcarbamoyladenosine biosynthetic process"/>
    <property type="evidence" value="ECO:0007669"/>
    <property type="project" value="TreeGrafter"/>
</dbReference>
<protein>
    <submittedName>
        <fullName evidence="2">Sulfur carrier protein ThiS adenylyltransferase</fullName>
    </submittedName>
</protein>
<dbReference type="InterPro" id="IPR000594">
    <property type="entry name" value="ThiF_NAD_FAD-bd"/>
</dbReference>
<dbReference type="EMBL" id="FQYQ01000008">
    <property type="protein sequence ID" value="SHJ01284.1"/>
    <property type="molecule type" value="Genomic_DNA"/>
</dbReference>
<gene>
    <name evidence="2" type="ORF">SAMN02745725_01567</name>
</gene>
<dbReference type="InterPro" id="IPR045886">
    <property type="entry name" value="ThiF/MoeB/HesA"/>
</dbReference>
<dbReference type="Gene3D" id="3.40.50.720">
    <property type="entry name" value="NAD(P)-binding Rossmann-like Domain"/>
    <property type="match status" value="1"/>
</dbReference>
<dbReference type="InterPro" id="IPR012729">
    <property type="entry name" value="ThiF_fam2"/>
</dbReference>
<proteinExistence type="predicted"/>
<dbReference type="PANTHER" id="PTHR43267">
    <property type="entry name" value="TRNA THREONYLCARBAMOYLADENOSINE DEHYDRATASE"/>
    <property type="match status" value="1"/>
</dbReference>
<evidence type="ECO:0000313" key="2">
    <source>
        <dbReference type="EMBL" id="SHJ01284.1"/>
    </source>
</evidence>
<dbReference type="STRING" id="185007.SAMN02910350_02300"/>
<sequence>MVTKEEFYQALTNRHGIENQKKFDDATVAICGLGGLGSNIAICLARVGIGRLILIDFDVVDVTNLHRQQYKFNQVGTPKTDALKENLLEINPFIIIETHQVKLTEENTPSLIKDADVICEAFDKPECKAMLADIVFTNYPDKYLVSSSGMAGFGSANEIVTKKITSRFFISGDGVSDVNSGIGLISSRVMACAAHEAHMALRILLGETQP</sequence>